<proteinExistence type="predicted"/>
<evidence type="ECO:0000313" key="2">
    <source>
        <dbReference type="Proteomes" id="UP000222460"/>
    </source>
</evidence>
<evidence type="ECO:0000313" key="1">
    <source>
        <dbReference type="EMBL" id="PHH42687.1"/>
    </source>
</evidence>
<comment type="caution">
    <text evidence="1">The sequence shown here is derived from an EMBL/GenBank/DDBJ whole genome shotgun (WGS) entry which is preliminary data.</text>
</comment>
<dbReference type="RefSeq" id="WP_098967441.1">
    <property type="nucleotide sequence ID" value="NZ_PDKZ01000002.1"/>
</dbReference>
<gene>
    <name evidence="1" type="ORF">CRX57_21615</name>
</gene>
<sequence length="228" mass="25988">MSLLNEETCTVILDFRLPPEFHAPADGVNETIVSVKVFNSQSPINIKDWHRAAIFDAGWKFDFPHHYGDVGVRYQVNVQILHDQIPLLIEQDYFVTVNNTPHRQTLHLSPIGFLYVEAQEAEIVAPEEAVTISLHEAESPEVELVHVKQDEQSVSGFYLKYDPDSVIPGKRYALTGIENRYHQRLVISPEQVELAPAMPNTSALSFQKLMQWLEKPLRLFTDAGTKIR</sequence>
<dbReference type="Proteomes" id="UP000222460">
    <property type="component" value="Unassembled WGS sequence"/>
</dbReference>
<organism evidence="1 2">
    <name type="scientific">Pseudomonas putida</name>
    <name type="common">Arthrobacter siderocapsulatus</name>
    <dbReference type="NCBI Taxonomy" id="303"/>
    <lineage>
        <taxon>Bacteria</taxon>
        <taxon>Pseudomonadati</taxon>
        <taxon>Pseudomonadota</taxon>
        <taxon>Gammaproteobacteria</taxon>
        <taxon>Pseudomonadales</taxon>
        <taxon>Pseudomonadaceae</taxon>
        <taxon>Pseudomonas</taxon>
    </lineage>
</organism>
<reference evidence="2" key="1">
    <citation type="submission" date="2017-10" db="EMBL/GenBank/DDBJ databases">
        <title>FDA dAtabase for Regulatory Grade micrObial Sequences (FDA-ARGOS): Supporting development and validation of Infectious Disease Dx tests.</title>
        <authorList>
            <person name="Goldberg B."/>
            <person name="Campos J."/>
            <person name="Tallon L."/>
            <person name="Sadzewicz L."/>
            <person name="Ott S."/>
            <person name="Zhao X."/>
            <person name="Nagaraj S."/>
            <person name="Vavikolanu K."/>
            <person name="Aluvathingal J."/>
            <person name="Nadendla S."/>
            <person name="Geyer C."/>
            <person name="Sichtig H."/>
        </authorList>
    </citation>
    <scope>NUCLEOTIDE SEQUENCE [LARGE SCALE GENOMIC DNA]</scope>
    <source>
        <strain evidence="2">FDAARGOS_376</strain>
    </source>
</reference>
<dbReference type="EMBL" id="PDKZ01000002">
    <property type="protein sequence ID" value="PHH42687.1"/>
    <property type="molecule type" value="Genomic_DNA"/>
</dbReference>
<dbReference type="AlphaFoldDB" id="A0A2C5WAD0"/>
<protein>
    <submittedName>
        <fullName evidence="1">Uncharacterized protein</fullName>
    </submittedName>
</protein>
<accession>A0A2C5WAD0</accession>
<name>A0A2C5WAD0_PSEPU</name>